<reference evidence="2" key="1">
    <citation type="submission" date="2015-10" db="EMBL/GenBank/DDBJ databases">
        <authorList>
            <person name="Ju K.-S."/>
            <person name="Doroghazi J.R."/>
            <person name="Metcalf W.W."/>
        </authorList>
    </citation>
    <scope>NUCLEOTIDE SEQUENCE [LARGE SCALE GENOMIC DNA]</scope>
    <source>
        <strain evidence="2">NRRL 3151</strain>
    </source>
</reference>
<sequence length="90" mass="9910">MPYGHVDLARLQHRYDDGEHQPVARLRRQYGNPGHLLSTDAHAHVPQQLGVVDVRVRQLDPDRLAGPCLAVAARVHPGDPVAARRGSTAR</sequence>
<keyword evidence="2" id="KW-1185">Reference proteome</keyword>
<name>A0A0X3V876_9ACTN</name>
<dbReference type="Proteomes" id="UP000053923">
    <property type="component" value="Unassembled WGS sequence"/>
</dbReference>
<gene>
    <name evidence="1" type="ORF">ADL12_12010</name>
</gene>
<accession>A0A0X3V876</accession>
<protein>
    <submittedName>
        <fullName evidence="1">Uncharacterized protein</fullName>
    </submittedName>
</protein>
<proteinExistence type="predicted"/>
<comment type="caution">
    <text evidence="1">The sequence shown here is derived from an EMBL/GenBank/DDBJ whole genome shotgun (WGS) entry which is preliminary data.</text>
</comment>
<dbReference type="AlphaFoldDB" id="A0A0X3V876"/>
<evidence type="ECO:0000313" key="1">
    <source>
        <dbReference type="EMBL" id="KUL40991.1"/>
    </source>
</evidence>
<evidence type="ECO:0000313" key="2">
    <source>
        <dbReference type="Proteomes" id="UP000053923"/>
    </source>
</evidence>
<dbReference type="EMBL" id="LLZG01000069">
    <property type="protein sequence ID" value="KUL40991.1"/>
    <property type="molecule type" value="Genomic_DNA"/>
</dbReference>
<organism evidence="1 2">
    <name type="scientific">Streptomyces regalis</name>
    <dbReference type="NCBI Taxonomy" id="68262"/>
    <lineage>
        <taxon>Bacteria</taxon>
        <taxon>Bacillati</taxon>
        <taxon>Actinomycetota</taxon>
        <taxon>Actinomycetes</taxon>
        <taxon>Kitasatosporales</taxon>
        <taxon>Streptomycetaceae</taxon>
        <taxon>Streptomyces</taxon>
    </lineage>
</organism>